<keyword evidence="2" id="KW-0812">Transmembrane</keyword>
<dbReference type="WBParaSite" id="HCON_00157710-00001">
    <property type="protein sequence ID" value="HCON_00157710-00001"/>
    <property type="gene ID" value="HCON_00157710"/>
</dbReference>
<feature type="transmembrane region" description="Helical" evidence="2">
    <location>
        <begin position="12"/>
        <end position="31"/>
    </location>
</feature>
<feature type="compositionally biased region" description="Basic and acidic residues" evidence="1">
    <location>
        <begin position="134"/>
        <end position="145"/>
    </location>
</feature>
<organism evidence="3 4">
    <name type="scientific">Haemonchus contortus</name>
    <name type="common">Barber pole worm</name>
    <dbReference type="NCBI Taxonomy" id="6289"/>
    <lineage>
        <taxon>Eukaryota</taxon>
        <taxon>Metazoa</taxon>
        <taxon>Ecdysozoa</taxon>
        <taxon>Nematoda</taxon>
        <taxon>Chromadorea</taxon>
        <taxon>Rhabditida</taxon>
        <taxon>Rhabditina</taxon>
        <taxon>Rhabditomorpha</taxon>
        <taxon>Strongyloidea</taxon>
        <taxon>Trichostrongylidae</taxon>
        <taxon>Haemonchus</taxon>
    </lineage>
</organism>
<feature type="compositionally biased region" description="Basic and acidic residues" evidence="1">
    <location>
        <begin position="209"/>
        <end position="231"/>
    </location>
</feature>
<dbReference type="OrthoDB" id="5847697at2759"/>
<dbReference type="AlphaFoldDB" id="A0A7I4Z0X3"/>
<evidence type="ECO:0000313" key="3">
    <source>
        <dbReference type="Proteomes" id="UP000025227"/>
    </source>
</evidence>
<evidence type="ECO:0000256" key="2">
    <source>
        <dbReference type="SAM" id="Phobius"/>
    </source>
</evidence>
<protein>
    <submittedName>
        <fullName evidence="4">Uncharacterized protein</fullName>
    </submittedName>
</protein>
<feature type="compositionally biased region" description="Basic and acidic residues" evidence="1">
    <location>
        <begin position="258"/>
        <end position="272"/>
    </location>
</feature>
<evidence type="ECO:0000313" key="4">
    <source>
        <dbReference type="WBParaSite" id="HCON_00157710-00001"/>
    </source>
</evidence>
<feature type="region of interest" description="Disordered" evidence="1">
    <location>
        <begin position="40"/>
        <end position="331"/>
    </location>
</feature>
<accession>A0A7I4Z0X3</accession>
<feature type="compositionally biased region" description="Polar residues" evidence="1">
    <location>
        <begin position="197"/>
        <end position="208"/>
    </location>
</feature>
<feature type="compositionally biased region" description="Basic and acidic residues" evidence="1">
    <location>
        <begin position="289"/>
        <end position="317"/>
    </location>
</feature>
<proteinExistence type="predicted"/>
<name>A0A7I4Z0X3_HAECO</name>
<evidence type="ECO:0000256" key="1">
    <source>
        <dbReference type="SAM" id="MobiDB-lite"/>
    </source>
</evidence>
<keyword evidence="3" id="KW-1185">Reference proteome</keyword>
<keyword evidence="2" id="KW-0472">Membrane</keyword>
<sequence length="442" mass="48558">MESSDEAAGSGYPLAVLIAIGAVSFIAYFLLTESSNSKCRGKFAKNEGPIKVPPEYMNIPSSPDVKEQEEKSTVPSSEALHKSASSHSSTEVIVKEQDDNKTNSARSTENKESLRAASSSSSEMTARKQLGSKNETKKPSEEEKVTSTASQPKTEMKVQELPGGKSKTKKSPQKSAFSDLPDALSFTSAELGGPSMRLSSETGGPVSNKTHESLTDIKASEKEEKEHKKNAVEAQVGKHSNETSAPKSASEGRALKVVSRDSKGQPQKREAEPQVAQHPGEIRVSTPESEGKPKKEKQKPSAEGKTKTPTKKDKSKDDEDESFVSATSSASESSVMRTSHCYCRVKHKTRPLRDDECLFDPQVKLNLITTETHPIAYKRYRPIRLIDPIENPKPIPPKGVDQNEIDSQDFLTPFRPILHAVSYAHWHAKMIDELIRNKDFVE</sequence>
<dbReference type="Proteomes" id="UP000025227">
    <property type="component" value="Unplaced"/>
</dbReference>
<reference evidence="4" key="1">
    <citation type="submission" date="2020-12" db="UniProtKB">
        <authorList>
            <consortium name="WormBaseParasite"/>
        </authorList>
    </citation>
    <scope>IDENTIFICATION</scope>
    <source>
        <strain evidence="4">MHco3</strain>
    </source>
</reference>
<keyword evidence="2" id="KW-1133">Transmembrane helix</keyword>
<dbReference type="OMA" id="QMPNSFR"/>